<keyword evidence="3" id="KW-1185">Reference proteome</keyword>
<protein>
    <submittedName>
        <fullName evidence="2">IS1380 family transposase</fullName>
    </submittedName>
</protein>
<evidence type="ECO:0000313" key="2">
    <source>
        <dbReference type="EMBL" id="QKC79079.1"/>
    </source>
</evidence>
<dbReference type="Proteomes" id="UP000503339">
    <property type="component" value="Chromosome"/>
</dbReference>
<dbReference type="KEGG" id="merd:EB233_29245"/>
<dbReference type="RefSeq" id="WP_064987376.1">
    <property type="nucleotide sequence ID" value="NZ_CP033361.1"/>
</dbReference>
<dbReference type="Pfam" id="PF13701">
    <property type="entry name" value="DDE_Tnp_1_4"/>
    <property type="match status" value="1"/>
</dbReference>
<dbReference type="InterPro" id="IPR047960">
    <property type="entry name" value="Transpos_IS1380"/>
</dbReference>
<organism evidence="2 3">
    <name type="scientific">Mesorhizobium erdmanii</name>
    <dbReference type="NCBI Taxonomy" id="1777866"/>
    <lineage>
        <taxon>Bacteria</taxon>
        <taxon>Pseudomonadati</taxon>
        <taxon>Pseudomonadota</taxon>
        <taxon>Alphaproteobacteria</taxon>
        <taxon>Hyphomicrobiales</taxon>
        <taxon>Phyllobacteriaceae</taxon>
        <taxon>Mesorhizobium</taxon>
    </lineage>
</organism>
<evidence type="ECO:0000259" key="1">
    <source>
        <dbReference type="Pfam" id="PF13701"/>
    </source>
</evidence>
<proteinExistence type="predicted"/>
<gene>
    <name evidence="2" type="ORF">EB233_29245</name>
</gene>
<dbReference type="AlphaFoldDB" id="A0A6M7ULX5"/>
<reference evidence="2 3" key="1">
    <citation type="submission" date="2018-10" db="EMBL/GenBank/DDBJ databases">
        <authorList>
            <person name="Perry B.J."/>
            <person name="Sullivan J.T."/>
            <person name="Murphy R.J.T."/>
            <person name="Ramsay J.P."/>
            <person name="Ronson C.W."/>
        </authorList>
    </citation>
    <scope>NUCLEOTIDE SEQUENCE [LARGE SCALE GENOMIC DNA]</scope>
    <source>
        <strain evidence="2 3">NZP2014</strain>
    </source>
</reference>
<dbReference type="EMBL" id="CP033361">
    <property type="protein sequence ID" value="QKC79079.1"/>
    <property type="molecule type" value="Genomic_DNA"/>
</dbReference>
<accession>A0A6M7ULX5</accession>
<evidence type="ECO:0000313" key="3">
    <source>
        <dbReference type="Proteomes" id="UP000503339"/>
    </source>
</evidence>
<dbReference type="InterPro" id="IPR025668">
    <property type="entry name" value="Tnp_DDE_dom"/>
</dbReference>
<feature type="domain" description="Transposase DDE" evidence="1">
    <location>
        <begin position="16"/>
        <end position="458"/>
    </location>
</feature>
<dbReference type="NCBIfam" id="NF033539">
    <property type="entry name" value="transpos_IS1380"/>
    <property type="match status" value="1"/>
</dbReference>
<name>A0A6M7ULX5_9HYPH</name>
<sequence>MQTDCISEQREFEGFDGHKVVAGFDGGAITSDAGMLLLRHTDKAIGLFDRAASCFVDRRDPDLTVHSVRTLVGQRIAAIALGYEDVDDHDTLRHDPVLALLSESLTPKREDCAVLAGKSTLNRLEHGRIGEPTRYHKISYDKQTLEALFVELFLEAHDKSPGEIVLDLDATDDPLHGHQEGRFFHGYYNCYCYLPLYVFCGRHLLAAKLRRSNIDASKGSVEEIERIVTQIRQTWRTVRIILRADSGFAREELMAWCEQNRVDYVFGLARNERLETNIAPALEEASRASRASGQAARVFRDFMWSTKDSWSRRRRVIAKAEWTTLGANPRFIVTSLKPGRWAARALYEDLYCARGDMENRIKECQLDLYADRTSAHTMSANQLRLWLASFAYVLICALRRLGLAHTRLAEATCGTIRLKLLKIGAQVRVSVRRIKVAMASACPHAEEFALAHARIRAAAR</sequence>